<dbReference type="EMBL" id="JACJIA010000004">
    <property type="protein sequence ID" value="MBA8952002.1"/>
    <property type="molecule type" value="Genomic_DNA"/>
</dbReference>
<dbReference type="RefSeq" id="WP_182844290.1">
    <property type="nucleotide sequence ID" value="NZ_BAAALP010000014.1"/>
</dbReference>
<keyword evidence="3" id="KW-0489">Methyltransferase</keyword>
<evidence type="ECO:0000256" key="1">
    <source>
        <dbReference type="SAM" id="Phobius"/>
    </source>
</evidence>
<reference evidence="3 4" key="1">
    <citation type="submission" date="2020-08" db="EMBL/GenBank/DDBJ databases">
        <title>Genomic Encyclopedia of Type Strains, Phase IV (KMG-IV): sequencing the most valuable type-strain genomes for metagenomic binning, comparative biology and taxonomic classification.</title>
        <authorList>
            <person name="Goeker M."/>
        </authorList>
    </citation>
    <scope>NUCLEOTIDE SEQUENCE [LARGE SCALE GENOMIC DNA]</scope>
    <source>
        <strain evidence="3 4">DSM 44197</strain>
    </source>
</reference>
<feature type="chain" id="PRO_5030601674" evidence="2">
    <location>
        <begin position="28"/>
        <end position="90"/>
    </location>
</feature>
<dbReference type="GO" id="GO:0032259">
    <property type="term" value="P:methylation"/>
    <property type="evidence" value="ECO:0007669"/>
    <property type="project" value="UniProtKB-KW"/>
</dbReference>
<dbReference type="GO" id="GO:0008168">
    <property type="term" value="F:methyltransferase activity"/>
    <property type="evidence" value="ECO:0007669"/>
    <property type="project" value="UniProtKB-KW"/>
</dbReference>
<keyword evidence="1" id="KW-0472">Membrane</keyword>
<keyword evidence="3" id="KW-0808">Transferase</keyword>
<gene>
    <name evidence="3" type="ORF">HNR61_003642</name>
</gene>
<protein>
    <submittedName>
        <fullName evidence="3">Protein-S-isoprenylcysteine O-methyltransferase Ste14</fullName>
    </submittedName>
</protein>
<feature type="signal peptide" evidence="2">
    <location>
        <begin position="1"/>
        <end position="27"/>
    </location>
</feature>
<feature type="transmembrane region" description="Helical" evidence="1">
    <location>
        <begin position="37"/>
        <end position="56"/>
    </location>
</feature>
<keyword evidence="1" id="KW-0812">Transmembrane</keyword>
<keyword evidence="2" id="KW-0732">Signal</keyword>
<evidence type="ECO:0000313" key="4">
    <source>
        <dbReference type="Proteomes" id="UP000572680"/>
    </source>
</evidence>
<accession>A0A7W3QLZ1</accession>
<evidence type="ECO:0000256" key="2">
    <source>
        <dbReference type="SAM" id="SignalP"/>
    </source>
</evidence>
<evidence type="ECO:0000313" key="3">
    <source>
        <dbReference type="EMBL" id="MBA8952002.1"/>
    </source>
</evidence>
<comment type="caution">
    <text evidence="3">The sequence shown here is derived from an EMBL/GenBank/DDBJ whole genome shotgun (WGS) entry which is preliminary data.</text>
</comment>
<sequence>MRVRATCVRWALGTATACAGAAAVAVAAPVALPPDVLRATLASAAVVVLSAAVWAYRDLRARQRRILRHMETQTRVLHSAARAAGRLEDR</sequence>
<keyword evidence="4" id="KW-1185">Reference proteome</keyword>
<proteinExistence type="predicted"/>
<name>A0A7W3QLZ1_ACTNM</name>
<dbReference type="AlphaFoldDB" id="A0A7W3QLZ1"/>
<keyword evidence="1" id="KW-1133">Transmembrane helix</keyword>
<organism evidence="3 4">
    <name type="scientific">Actinomadura namibiensis</name>
    <dbReference type="NCBI Taxonomy" id="182080"/>
    <lineage>
        <taxon>Bacteria</taxon>
        <taxon>Bacillati</taxon>
        <taxon>Actinomycetota</taxon>
        <taxon>Actinomycetes</taxon>
        <taxon>Streptosporangiales</taxon>
        <taxon>Thermomonosporaceae</taxon>
        <taxon>Actinomadura</taxon>
    </lineage>
</organism>
<dbReference type="Proteomes" id="UP000572680">
    <property type="component" value="Unassembled WGS sequence"/>
</dbReference>